<dbReference type="InterPro" id="IPR013595">
    <property type="entry name" value="Pept_S33_TAP-like_C"/>
</dbReference>
<evidence type="ECO:0000256" key="3">
    <source>
        <dbReference type="ARBA" id="ARBA00022801"/>
    </source>
</evidence>
<gene>
    <name evidence="7" type="ordered locus">KSE_01260</name>
</gene>
<dbReference type="PATRIC" id="fig|452652.3.peg.117"/>
<evidence type="ECO:0000256" key="1">
    <source>
        <dbReference type="ARBA" id="ARBA00010088"/>
    </source>
</evidence>
<dbReference type="GO" id="GO:0016787">
    <property type="term" value="F:hydrolase activity"/>
    <property type="evidence" value="ECO:0007669"/>
    <property type="project" value="UniProtKB-KW"/>
</dbReference>
<feature type="compositionally biased region" description="Pro residues" evidence="4">
    <location>
        <begin position="30"/>
        <end position="39"/>
    </location>
</feature>
<dbReference type="KEGG" id="ksk:KSE_01260"/>
<keyword evidence="2 5" id="KW-0732">Signal</keyword>
<dbReference type="PANTHER" id="PTHR43248">
    <property type="entry name" value="2-SUCCINYL-6-HYDROXY-2,4-CYCLOHEXADIENE-1-CARBOXYLATE SYNTHASE"/>
    <property type="match status" value="1"/>
</dbReference>
<reference evidence="7 8" key="1">
    <citation type="journal article" date="2010" name="DNA Res.">
        <title>Genome sequence of Kitasatospora setae NBRC 14216T: an evolutionary snapshot of the family Streptomycetaceae.</title>
        <authorList>
            <person name="Ichikawa N."/>
            <person name="Oguchi A."/>
            <person name="Ikeda H."/>
            <person name="Ishikawa J."/>
            <person name="Kitani S."/>
            <person name="Watanabe Y."/>
            <person name="Nakamura S."/>
            <person name="Katano Y."/>
            <person name="Kishi E."/>
            <person name="Sasagawa M."/>
            <person name="Ankai A."/>
            <person name="Fukui S."/>
            <person name="Hashimoto Y."/>
            <person name="Kamata S."/>
            <person name="Otoguro M."/>
            <person name="Tanikawa S."/>
            <person name="Nihira T."/>
            <person name="Horinouchi S."/>
            <person name="Ohnishi Y."/>
            <person name="Hayakawa M."/>
            <person name="Kuzuyama T."/>
            <person name="Arisawa A."/>
            <person name="Nomoto F."/>
            <person name="Miura H."/>
            <person name="Takahashi Y."/>
            <person name="Fujita N."/>
        </authorList>
    </citation>
    <scope>NUCLEOTIDE SEQUENCE [LARGE SCALE GENOMIC DNA]</scope>
    <source>
        <strain evidence="8">ATCC 33774 / DSM 43861 / JCM 3304 / KCC A-0304 / NBRC 14216 / KM-6054</strain>
    </source>
</reference>
<evidence type="ECO:0000256" key="5">
    <source>
        <dbReference type="SAM" id="SignalP"/>
    </source>
</evidence>
<evidence type="ECO:0000256" key="2">
    <source>
        <dbReference type="ARBA" id="ARBA00022729"/>
    </source>
</evidence>
<dbReference type="InterPro" id="IPR051601">
    <property type="entry name" value="Serine_prot/Carboxylest_S33"/>
</dbReference>
<dbReference type="InterPro" id="IPR029058">
    <property type="entry name" value="AB_hydrolase_fold"/>
</dbReference>
<dbReference type="PROSITE" id="PS51257">
    <property type="entry name" value="PROKAR_LIPOPROTEIN"/>
    <property type="match status" value="1"/>
</dbReference>
<feature type="compositionally biased region" description="Low complexity" evidence="4">
    <location>
        <begin position="40"/>
        <end position="57"/>
    </location>
</feature>
<sequence>MIMRTTRPFRRALPAAVLAVLLASCSSTPGPSPAPPSAPGSPSASASPSPTAKPTGADDPALRAFYTQQIAWAPCPDDPKTEKIDESALQCGRLRVPLDYANPAGEGIEVALARKPAAAADQRLGSLVLNPGGPGGSGVQQVQYSGDSFKDLNARYDLVGFDPRGVGASTAVHCLDDATHDTWALSDGRADDQGKAYADACAANSGKLLPHLGTRDAARDLDVLRGALGDPKLNYFGFSYGTYLGSSYAEQFPDRTGRLVLDGAVDPTADQLDQLVQQFAGFEKSLTAFAADCVKQEQCPLGKDAGKAPQKLATFLDGLRAHPLAAGKGRELTSAAGWTGTLNMLYGSEKSWEYLRNALSWAMLRDKGDYLLAMADDYNGRDEDGHYTNMFDAYTAIHCADPGADTPTADRLQAALAAAHQQAPLVTAHFTDRDLFDPDCRSWPYHSAEKPHVVKAAGSAPILVVGSTGDPATPYAWAEKLASGFANATLLTREGDGHTGYGKSTCIRTAVNGFLLDGTMPAAGTRCPTP</sequence>
<proteinExistence type="inferred from homology"/>
<accession>E4N446</accession>
<keyword evidence="8" id="KW-1185">Reference proteome</keyword>
<dbReference type="PANTHER" id="PTHR43248:SF29">
    <property type="entry name" value="TRIPEPTIDYL AMINOPEPTIDASE"/>
    <property type="match status" value="1"/>
</dbReference>
<dbReference type="Gene3D" id="3.40.50.1820">
    <property type="entry name" value="alpha/beta hydrolase"/>
    <property type="match status" value="1"/>
</dbReference>
<dbReference type="HOGENOM" id="CLU_013364_3_1_11"/>
<dbReference type="STRING" id="452652.KSE_01260"/>
<evidence type="ECO:0000313" key="7">
    <source>
        <dbReference type="EMBL" id="BAJ25977.1"/>
    </source>
</evidence>
<dbReference type="eggNOG" id="COG0596">
    <property type="taxonomic scope" value="Bacteria"/>
</dbReference>
<organism evidence="7 8">
    <name type="scientific">Kitasatospora setae (strain ATCC 33774 / DSM 43861 / JCM 3304 / KCC A-0304 / NBRC 14216 / KM-6054)</name>
    <name type="common">Streptomyces setae</name>
    <dbReference type="NCBI Taxonomy" id="452652"/>
    <lineage>
        <taxon>Bacteria</taxon>
        <taxon>Bacillati</taxon>
        <taxon>Actinomycetota</taxon>
        <taxon>Actinomycetes</taxon>
        <taxon>Kitasatosporales</taxon>
        <taxon>Streptomycetaceae</taxon>
        <taxon>Kitasatospora</taxon>
    </lineage>
</organism>
<feature type="region of interest" description="Disordered" evidence="4">
    <location>
        <begin position="26"/>
        <end position="59"/>
    </location>
</feature>
<keyword evidence="3" id="KW-0378">Hydrolase</keyword>
<dbReference type="SUPFAM" id="SSF53474">
    <property type="entry name" value="alpha/beta-Hydrolases"/>
    <property type="match status" value="1"/>
</dbReference>
<dbReference type="Proteomes" id="UP000007076">
    <property type="component" value="Chromosome"/>
</dbReference>
<protein>
    <submittedName>
        <fullName evidence="7">Putative peptidase S33 family protein</fullName>
    </submittedName>
</protein>
<dbReference type="EMBL" id="AP010968">
    <property type="protein sequence ID" value="BAJ25977.1"/>
    <property type="molecule type" value="Genomic_DNA"/>
</dbReference>
<feature type="signal peptide" evidence="5">
    <location>
        <begin position="1"/>
        <end position="29"/>
    </location>
</feature>
<evidence type="ECO:0000313" key="8">
    <source>
        <dbReference type="Proteomes" id="UP000007076"/>
    </source>
</evidence>
<dbReference type="AlphaFoldDB" id="E4N446"/>
<feature type="domain" description="Peptidase S33 tripeptidyl aminopeptidase-like C-terminal" evidence="6">
    <location>
        <begin position="439"/>
        <end position="527"/>
    </location>
</feature>
<name>E4N446_KITSK</name>
<evidence type="ECO:0000256" key="4">
    <source>
        <dbReference type="SAM" id="MobiDB-lite"/>
    </source>
</evidence>
<dbReference type="Pfam" id="PF08386">
    <property type="entry name" value="Abhydrolase_4"/>
    <property type="match status" value="1"/>
</dbReference>
<comment type="similarity">
    <text evidence="1">Belongs to the peptidase S33 family.</text>
</comment>
<evidence type="ECO:0000259" key="6">
    <source>
        <dbReference type="Pfam" id="PF08386"/>
    </source>
</evidence>
<feature type="chain" id="PRO_5039723897" evidence="5">
    <location>
        <begin position="30"/>
        <end position="530"/>
    </location>
</feature>